<dbReference type="STRING" id="37625.SAMN05660420_02376"/>
<dbReference type="OrthoDB" id="9802035at2"/>
<evidence type="ECO:0000259" key="1">
    <source>
        <dbReference type="Pfam" id="PF00350"/>
    </source>
</evidence>
<keyword evidence="3" id="KW-1185">Reference proteome</keyword>
<accession>A0A1H4C1R9</accession>
<feature type="domain" description="Dynamin N-terminal" evidence="1">
    <location>
        <begin position="58"/>
        <end position="224"/>
    </location>
</feature>
<evidence type="ECO:0000313" key="2">
    <source>
        <dbReference type="EMBL" id="SEA54032.1"/>
    </source>
</evidence>
<proteinExistence type="predicted"/>
<reference evidence="2 3" key="1">
    <citation type="submission" date="2016-10" db="EMBL/GenBank/DDBJ databases">
        <authorList>
            <person name="de Groot N.N."/>
        </authorList>
    </citation>
    <scope>NUCLEOTIDE SEQUENCE [LARGE SCALE GENOMIC DNA]</scope>
    <source>
        <strain evidence="2 3">DSM 7343</strain>
    </source>
</reference>
<name>A0A1H4C1R9_9BACT</name>
<sequence>MDEQQASVKSGNSSDRVDLDSVLTRALLCLDGMEGDYAEERTEIESIQQRLLAGKFRLAVLGQFKRGKSTFLNALLGEELLPTDILPATAIPTYINAAEDITIQVVFNSATEPVNFVPSSGQTVGDFLTEFVTEKGNPENYRNVAQVDIGHSADILKQGIVLIDTPGIGSTHKHNTDVAYQVLPQCDAAIFLVSVDPPITAIELDYLKEIKQYLPRTFFLLNKIDYLDDKEKDASLTFLANQLAPLCDGAPLVLPISARLGLTARLAGDFKGWQTSGMEQVERNLIDFFAREKQQILQASLQRRTSDQLNNINMQQQLSLKALMLPEEELKQRITQFRQSLPDVEREKQAASDVLSGDLKRVVARLNQEVEAVRSQAKQKIISQLDQLIQSVADTEELERLVREMLAQELPIFFSPAMRKVAEVIQVEATELLALHQQRSQRIVEQVRRIAAELFDIPYHAPSVSRSYTKFEISGWSHDLFISDMDPLGQKLSRKFLTQKYRRKRTVKRLREEGLKLLNQNVEQINWALRRGLDENFCQFGVELSEQLGRTITATRKAMEVALQKSESSAHETASREIKLKQAQAEIQKLRGELGE</sequence>
<dbReference type="RefSeq" id="WP_092348711.1">
    <property type="nucleotide sequence ID" value="NZ_FNQN01000007.1"/>
</dbReference>
<dbReference type="CDD" id="cd09912">
    <property type="entry name" value="DLP_2"/>
    <property type="match status" value="1"/>
</dbReference>
<evidence type="ECO:0000313" key="3">
    <source>
        <dbReference type="Proteomes" id="UP000199409"/>
    </source>
</evidence>
<dbReference type="PANTHER" id="PTHR43681:SF1">
    <property type="entry name" value="SARCALUMENIN"/>
    <property type="match status" value="1"/>
</dbReference>
<dbReference type="Proteomes" id="UP000199409">
    <property type="component" value="Unassembled WGS sequence"/>
</dbReference>
<dbReference type="InterPro" id="IPR045063">
    <property type="entry name" value="Dynamin_N"/>
</dbReference>
<dbReference type="Pfam" id="PF00350">
    <property type="entry name" value="Dynamin_N"/>
    <property type="match status" value="1"/>
</dbReference>
<dbReference type="InterPro" id="IPR051943">
    <property type="entry name" value="TRAFAC_Dynamin-like_GTPase"/>
</dbReference>
<gene>
    <name evidence="2" type="ORF">SAMN05660420_02376</name>
</gene>
<dbReference type="EMBL" id="FNQN01000007">
    <property type="protein sequence ID" value="SEA54032.1"/>
    <property type="molecule type" value="Genomic_DNA"/>
</dbReference>
<dbReference type="AlphaFoldDB" id="A0A1H4C1R9"/>
<dbReference type="Gene3D" id="3.40.50.300">
    <property type="entry name" value="P-loop containing nucleotide triphosphate hydrolases"/>
    <property type="match status" value="1"/>
</dbReference>
<organism evidence="2 3">
    <name type="scientific">Desulfuromusa kysingii</name>
    <dbReference type="NCBI Taxonomy" id="37625"/>
    <lineage>
        <taxon>Bacteria</taxon>
        <taxon>Pseudomonadati</taxon>
        <taxon>Thermodesulfobacteriota</taxon>
        <taxon>Desulfuromonadia</taxon>
        <taxon>Desulfuromonadales</taxon>
        <taxon>Geopsychrobacteraceae</taxon>
        <taxon>Desulfuromusa</taxon>
    </lineage>
</organism>
<protein>
    <submittedName>
        <fullName evidence="2">Dynamin family protein</fullName>
    </submittedName>
</protein>
<dbReference type="InterPro" id="IPR027417">
    <property type="entry name" value="P-loop_NTPase"/>
</dbReference>
<dbReference type="SUPFAM" id="SSF52540">
    <property type="entry name" value="P-loop containing nucleoside triphosphate hydrolases"/>
    <property type="match status" value="1"/>
</dbReference>
<dbReference type="PANTHER" id="PTHR43681">
    <property type="entry name" value="TRANSMEMBRANE GTPASE FZO"/>
    <property type="match status" value="1"/>
</dbReference>